<dbReference type="RefSeq" id="WP_308956476.1">
    <property type="nucleotide sequence ID" value="NZ_JAVICY010000016.1"/>
</dbReference>
<dbReference type="Gene3D" id="2.60.40.2020">
    <property type="match status" value="1"/>
</dbReference>
<organism evidence="5 6">
    <name type="scientific">Acinetobacter gerneri</name>
    <dbReference type="NCBI Taxonomy" id="202952"/>
    <lineage>
        <taxon>Bacteria</taxon>
        <taxon>Pseudomonadati</taxon>
        <taxon>Pseudomonadota</taxon>
        <taxon>Gammaproteobacteria</taxon>
        <taxon>Moraxellales</taxon>
        <taxon>Moraxellaceae</taxon>
        <taxon>Acinetobacter</taxon>
    </lineage>
</organism>
<dbReference type="EMBL" id="JAVIDA010000013">
    <property type="protein sequence ID" value="MDQ9071982.1"/>
    <property type="molecule type" value="Genomic_DNA"/>
</dbReference>
<evidence type="ECO:0000313" key="6">
    <source>
        <dbReference type="Proteomes" id="UP001243195"/>
    </source>
</evidence>
<dbReference type="SUPFAM" id="SSF141066">
    <property type="entry name" value="ICP-like"/>
    <property type="match status" value="1"/>
</dbReference>
<dbReference type="Pfam" id="PF09394">
    <property type="entry name" value="Inhibitor_I42"/>
    <property type="match status" value="1"/>
</dbReference>
<feature type="chain" id="PRO_5043667442" evidence="3">
    <location>
        <begin position="21"/>
        <end position="141"/>
    </location>
</feature>
<dbReference type="GO" id="GO:0004869">
    <property type="term" value="F:cysteine-type endopeptidase inhibitor activity"/>
    <property type="evidence" value="ECO:0007669"/>
    <property type="project" value="UniProtKB-KW"/>
</dbReference>
<accession>A0AAW8JKR8</accession>
<feature type="signal peptide" evidence="3">
    <location>
        <begin position="1"/>
        <end position="20"/>
    </location>
</feature>
<dbReference type="Proteomes" id="UP001243195">
    <property type="component" value="Unassembled WGS sequence"/>
</dbReference>
<sequence length="141" mass="15931">MKKIVSISAFILGLSFILTACHNSNNSGLAKTHEYNLKRKCPSTLVMKAGETLVFRAPENPSTGFQWQTMQPTKLFTTEEIYTAKAEIKSEDKQELNAEGERIFRFTALKAGYEIIDLASVRQANSSRETDNIWQCHVRIS</sequence>
<protein>
    <submittedName>
        <fullName evidence="5">Protease inhibitor I42 family protein</fullName>
    </submittedName>
</protein>
<evidence type="ECO:0000256" key="2">
    <source>
        <dbReference type="ARBA" id="ARBA00022704"/>
    </source>
</evidence>
<keyword evidence="2" id="KW-0789">Thiol protease inhibitor</keyword>
<dbReference type="AlphaFoldDB" id="A0AAW8JKR8"/>
<dbReference type="InterPro" id="IPR018990">
    <property type="entry name" value="Prot_inh_I42_chagasin"/>
</dbReference>
<evidence type="ECO:0000259" key="4">
    <source>
        <dbReference type="Pfam" id="PF09394"/>
    </source>
</evidence>
<keyword evidence="1 5" id="KW-0646">Protease inhibitor</keyword>
<proteinExistence type="predicted"/>
<evidence type="ECO:0000313" key="5">
    <source>
        <dbReference type="EMBL" id="MDQ9071982.1"/>
    </source>
</evidence>
<dbReference type="InterPro" id="IPR036331">
    <property type="entry name" value="Chagasin-like_sf"/>
</dbReference>
<evidence type="ECO:0000256" key="3">
    <source>
        <dbReference type="SAM" id="SignalP"/>
    </source>
</evidence>
<name>A0AAW8JKR8_9GAMM</name>
<dbReference type="PROSITE" id="PS51257">
    <property type="entry name" value="PROKAR_LIPOPROTEIN"/>
    <property type="match status" value="1"/>
</dbReference>
<comment type="caution">
    <text evidence="5">The sequence shown here is derived from an EMBL/GenBank/DDBJ whole genome shotgun (WGS) entry which is preliminary data.</text>
</comment>
<evidence type="ECO:0000256" key="1">
    <source>
        <dbReference type="ARBA" id="ARBA00022690"/>
    </source>
</evidence>
<keyword evidence="3" id="KW-0732">Signal</keyword>
<gene>
    <name evidence="5" type="ORF">RFH51_10985</name>
</gene>
<reference evidence="5" key="1">
    <citation type="submission" date="2023-08" db="EMBL/GenBank/DDBJ databases">
        <title>Emergence of clinically-relevant ST2 carbapenem-resistant Acinetobacter baumannii strains in hospital sewages in Zhejiang, East of China.</title>
        <authorList>
            <person name="Kaichao C."/>
            <person name="Zhang R."/>
        </authorList>
    </citation>
    <scope>NUCLEOTIDE SEQUENCE</scope>
    <source>
        <strain evidence="5">M-SY-60</strain>
    </source>
</reference>
<feature type="domain" description="Proteinase inhibitor I42 chagasin" evidence="4">
    <location>
        <begin position="47"/>
        <end position="137"/>
    </location>
</feature>